<evidence type="ECO:0000313" key="3">
    <source>
        <dbReference type="Proteomes" id="UP000199013"/>
    </source>
</evidence>
<feature type="transmembrane region" description="Helical" evidence="1">
    <location>
        <begin position="46"/>
        <end position="74"/>
    </location>
</feature>
<dbReference type="EMBL" id="FLUV01000791">
    <property type="protein sequence ID" value="SBW21078.1"/>
    <property type="molecule type" value="Genomic_DNA"/>
</dbReference>
<proteinExistence type="predicted"/>
<gene>
    <name evidence="2" type="ORF">FDG2_1893</name>
</gene>
<evidence type="ECO:0000256" key="1">
    <source>
        <dbReference type="SAM" id="Phobius"/>
    </source>
</evidence>
<sequence>MTTSTPLAFTPVTASTLGLPAPTAVSAAIPLFVIALLLWRRVLPRLAAILALLAGAALTDGWLHIVIHAVLGAITTVINVVTRTTMGGVVPGAVAIVMAIYYVLELRLDAETVNRLLARKPRLGRTRDPYGWAPGRLALTVGSKPRWPRRLGALAVGLALPSVVTTIQGPVGAGVTSAVNILGGLMAVGLDHTIGIR</sequence>
<keyword evidence="1" id="KW-0472">Membrane</keyword>
<dbReference type="AlphaFoldDB" id="A0A1C3NWK5"/>
<feature type="transmembrane region" description="Helical" evidence="1">
    <location>
        <begin position="20"/>
        <end position="39"/>
    </location>
</feature>
<accession>A0A1C3NWK5</accession>
<keyword evidence="1" id="KW-0812">Transmembrane</keyword>
<feature type="transmembrane region" description="Helical" evidence="1">
    <location>
        <begin position="86"/>
        <end position="104"/>
    </location>
</feature>
<keyword evidence="1" id="KW-1133">Transmembrane helix</keyword>
<organism evidence="2 3">
    <name type="scientific">Candidatus Protofrankia californiensis</name>
    <dbReference type="NCBI Taxonomy" id="1839754"/>
    <lineage>
        <taxon>Bacteria</taxon>
        <taxon>Bacillati</taxon>
        <taxon>Actinomycetota</taxon>
        <taxon>Actinomycetes</taxon>
        <taxon>Frankiales</taxon>
        <taxon>Frankiaceae</taxon>
        <taxon>Protofrankia</taxon>
    </lineage>
</organism>
<evidence type="ECO:0000313" key="2">
    <source>
        <dbReference type="EMBL" id="SBW21078.1"/>
    </source>
</evidence>
<reference evidence="3" key="1">
    <citation type="submission" date="2016-02" db="EMBL/GenBank/DDBJ databases">
        <authorList>
            <person name="Wibberg D."/>
        </authorList>
    </citation>
    <scope>NUCLEOTIDE SEQUENCE [LARGE SCALE GENOMIC DNA]</scope>
</reference>
<protein>
    <submittedName>
        <fullName evidence="2">Uncharacterized protein</fullName>
    </submittedName>
</protein>
<name>A0A1C3NWK5_9ACTN</name>
<keyword evidence="3" id="KW-1185">Reference proteome</keyword>
<dbReference type="Proteomes" id="UP000199013">
    <property type="component" value="Unassembled WGS sequence"/>
</dbReference>